<keyword evidence="8" id="KW-0472">Membrane</keyword>
<sequence length="321" mass="35480">MSNSVQEKQVQMNEVHLTKGDRYATWWRSTFLQAAWNYERMQNVGWAYAMVPTIKRLYKTKEDRAAALKRHLEFFNTHPYVASPILGVEMAMEEQKANGADIDDEAINSVKVGMMGPLAGVGDPIWWGTVRPVLGAFAAGLAQSGQILGPIIFFVVWNIMRMAFLWYTQELGYREGTNITQNLGGGMMQKLTTGASILGMFIMGVLVPRWTTMNFPMVLSKVNLQKGSYVDTDALAKQINTGHLSPQTITDIAGKIKGGQNLGAVKITTVQDTLNQLIPGLAPLLLMFVVLWLLRKHVSPIVIIFGLFAVGILAYALGIMA</sequence>
<dbReference type="InterPro" id="IPR004704">
    <property type="entry name" value="PTS_IID_man"/>
</dbReference>
<keyword evidence="3" id="KW-1003">Cell membrane</keyword>
<dbReference type="GeneID" id="86899663"/>
<dbReference type="Pfam" id="PF03613">
    <property type="entry name" value="EIID-AGA"/>
    <property type="match status" value="1"/>
</dbReference>
<dbReference type="GO" id="GO:0005886">
    <property type="term" value="C:plasma membrane"/>
    <property type="evidence" value="ECO:0007669"/>
    <property type="project" value="UniProtKB-SubCell"/>
</dbReference>
<reference evidence="9 10" key="1">
    <citation type="journal article" date="2015" name="Genome Announc.">
        <title>Expanding the biotechnology potential of lactobacilli through comparative genomics of 213 strains and associated genera.</title>
        <authorList>
            <person name="Sun Z."/>
            <person name="Harris H.M."/>
            <person name="McCann A."/>
            <person name="Guo C."/>
            <person name="Argimon S."/>
            <person name="Zhang W."/>
            <person name="Yang X."/>
            <person name="Jeffery I.B."/>
            <person name="Cooney J.C."/>
            <person name="Kagawa T.F."/>
            <person name="Liu W."/>
            <person name="Song Y."/>
            <person name="Salvetti E."/>
            <person name="Wrobel A."/>
            <person name="Rasinkangas P."/>
            <person name="Parkhill J."/>
            <person name="Rea M.C."/>
            <person name="O'Sullivan O."/>
            <person name="Ritari J."/>
            <person name="Douillard F.P."/>
            <person name="Paul Ross R."/>
            <person name="Yang R."/>
            <person name="Briner A.E."/>
            <person name="Felis G.E."/>
            <person name="de Vos W.M."/>
            <person name="Barrangou R."/>
            <person name="Klaenhammer T.R."/>
            <person name="Caufield P.W."/>
            <person name="Cui Y."/>
            <person name="Zhang H."/>
            <person name="O'Toole P.W."/>
        </authorList>
    </citation>
    <scope>NUCLEOTIDE SEQUENCE [LARGE SCALE GENOMIC DNA]</scope>
    <source>
        <strain evidence="9 10">DSM 20410</strain>
    </source>
</reference>
<comment type="caution">
    <text evidence="9">The sequence shown here is derived from an EMBL/GenBank/DDBJ whole genome shotgun (WGS) entry which is preliminary data.</text>
</comment>
<keyword evidence="2" id="KW-0813">Transport</keyword>
<keyword evidence="10" id="KW-1185">Reference proteome</keyword>
<dbReference type="Proteomes" id="UP000051992">
    <property type="component" value="Unassembled WGS sequence"/>
</dbReference>
<keyword evidence="4" id="KW-0762">Sugar transport</keyword>
<dbReference type="GO" id="GO:0009401">
    <property type="term" value="P:phosphoenolpyruvate-dependent sugar phosphotransferase system"/>
    <property type="evidence" value="ECO:0007669"/>
    <property type="project" value="UniProtKB-KW"/>
</dbReference>
<keyword evidence="7" id="KW-1133">Transmembrane helix</keyword>
<dbReference type="NCBIfam" id="TIGR00828">
    <property type="entry name" value="EIID-AGA"/>
    <property type="match status" value="1"/>
</dbReference>
<gene>
    <name evidence="9" type="ORF">IV50_GL000516</name>
</gene>
<evidence type="ECO:0000256" key="2">
    <source>
        <dbReference type="ARBA" id="ARBA00022448"/>
    </source>
</evidence>
<dbReference type="RefSeq" id="WP_233119727.1">
    <property type="nucleotide sequence ID" value="NZ_BJLU01000009.1"/>
</dbReference>
<evidence type="ECO:0000256" key="4">
    <source>
        <dbReference type="ARBA" id="ARBA00022597"/>
    </source>
</evidence>
<proteinExistence type="predicted"/>
<evidence type="ECO:0000313" key="9">
    <source>
        <dbReference type="EMBL" id="KRN47238.1"/>
    </source>
</evidence>
<dbReference type="PANTHER" id="PTHR32502">
    <property type="entry name" value="N-ACETYLGALACTOSAMINE PERMEASE II COMPONENT-RELATED"/>
    <property type="match status" value="1"/>
</dbReference>
<organism evidence="9 10">
    <name type="scientific">Weissella viridescens</name>
    <name type="common">Lactobacillus viridescens</name>
    <dbReference type="NCBI Taxonomy" id="1629"/>
    <lineage>
        <taxon>Bacteria</taxon>
        <taxon>Bacillati</taxon>
        <taxon>Bacillota</taxon>
        <taxon>Bacilli</taxon>
        <taxon>Lactobacillales</taxon>
        <taxon>Lactobacillaceae</taxon>
        <taxon>Weissella</taxon>
    </lineage>
</organism>
<evidence type="ECO:0000256" key="3">
    <source>
        <dbReference type="ARBA" id="ARBA00022475"/>
    </source>
</evidence>
<keyword evidence="6" id="KW-0812">Transmembrane</keyword>
<evidence type="ECO:0000256" key="7">
    <source>
        <dbReference type="ARBA" id="ARBA00022989"/>
    </source>
</evidence>
<protein>
    <submittedName>
        <fullName evidence="9">PTS family mannose fructose sorbose porter component IID</fullName>
    </submittedName>
</protein>
<dbReference type="AlphaFoldDB" id="A0A0R2H6J7"/>
<name>A0A0R2H6J7_WEIVI</name>
<dbReference type="PATRIC" id="fig|1629.5.peg.520"/>
<evidence type="ECO:0000256" key="6">
    <source>
        <dbReference type="ARBA" id="ARBA00022692"/>
    </source>
</evidence>
<dbReference type="PROSITE" id="PS51108">
    <property type="entry name" value="PTS_EIID"/>
    <property type="match status" value="1"/>
</dbReference>
<dbReference type="InterPro" id="IPR050303">
    <property type="entry name" value="GatZ_KbaZ_carbometab"/>
</dbReference>
<evidence type="ECO:0000256" key="8">
    <source>
        <dbReference type="ARBA" id="ARBA00023136"/>
    </source>
</evidence>
<evidence type="ECO:0000256" key="5">
    <source>
        <dbReference type="ARBA" id="ARBA00022683"/>
    </source>
</evidence>
<evidence type="ECO:0000256" key="1">
    <source>
        <dbReference type="ARBA" id="ARBA00004651"/>
    </source>
</evidence>
<dbReference type="EMBL" id="JQBM01000001">
    <property type="protein sequence ID" value="KRN47238.1"/>
    <property type="molecule type" value="Genomic_DNA"/>
</dbReference>
<evidence type="ECO:0000313" key="10">
    <source>
        <dbReference type="Proteomes" id="UP000051992"/>
    </source>
</evidence>
<keyword evidence="5" id="KW-0598">Phosphotransferase system</keyword>
<comment type="subcellular location">
    <subcellularLocation>
        <location evidence="1">Cell membrane</location>
        <topology evidence="1">Multi-pass membrane protein</topology>
    </subcellularLocation>
</comment>
<accession>A0A0R2H6J7</accession>
<dbReference type="PANTHER" id="PTHR32502:SF5">
    <property type="entry name" value="N-ACETYLGALACTOSAMINE PERMEASE IID COMPONENT-RELATED"/>
    <property type="match status" value="1"/>
</dbReference>